<evidence type="ECO:0000313" key="23">
    <source>
        <dbReference type="EMBL" id="KAK1785065.1"/>
    </source>
</evidence>
<dbReference type="InterPro" id="IPR040250">
    <property type="entry name" value="Nucleobindin"/>
</dbReference>
<dbReference type="PANTHER" id="PTHR19237:SF23">
    <property type="entry name" value="NUCLEOBINDIN 2B"/>
    <property type="match status" value="1"/>
</dbReference>
<evidence type="ECO:0000256" key="10">
    <source>
        <dbReference type="ARBA" id="ARBA00022658"/>
    </source>
</evidence>
<keyword evidence="14" id="KW-0677">Repeat</keyword>
<dbReference type="FunFam" id="1.10.238.10:FF:000045">
    <property type="entry name" value="Nucleobindin 2"/>
    <property type="match status" value="1"/>
</dbReference>
<protein>
    <recommendedName>
        <fullName evidence="22">EF-hand domain-containing protein</fullName>
    </recommendedName>
</protein>
<dbReference type="GO" id="GO:0005793">
    <property type="term" value="C:endoplasmic reticulum-Golgi intermediate compartment"/>
    <property type="evidence" value="ECO:0007669"/>
    <property type="project" value="TreeGrafter"/>
</dbReference>
<dbReference type="InterPro" id="IPR011992">
    <property type="entry name" value="EF-hand-dom_pair"/>
</dbReference>
<evidence type="ECO:0000256" key="16">
    <source>
        <dbReference type="ARBA" id="ARBA00022989"/>
    </source>
</evidence>
<keyword evidence="18" id="KW-0238">DNA-binding</keyword>
<evidence type="ECO:0000256" key="11">
    <source>
        <dbReference type="ARBA" id="ARBA00022692"/>
    </source>
</evidence>
<evidence type="ECO:0000256" key="7">
    <source>
        <dbReference type="ARBA" id="ARBA00022490"/>
    </source>
</evidence>
<comment type="caution">
    <text evidence="23">The sequence shown here is derived from an EMBL/GenBank/DDBJ whole genome shotgun (WGS) entry which is preliminary data.</text>
</comment>
<evidence type="ECO:0000256" key="1">
    <source>
        <dbReference type="ARBA" id="ARBA00004141"/>
    </source>
</evidence>
<dbReference type="PROSITE" id="PS00018">
    <property type="entry name" value="EF_HAND_1"/>
    <property type="match status" value="1"/>
</dbReference>
<keyword evidence="12" id="KW-0479">Metal-binding</keyword>
<feature type="domain" description="EF-hand" evidence="22">
    <location>
        <begin position="525"/>
        <end position="560"/>
    </location>
</feature>
<name>A0AAD8YPM7_9TELE</name>
<gene>
    <name evidence="23" type="ORF">P4O66_018484</name>
</gene>
<feature type="coiled-coil region" evidence="20">
    <location>
        <begin position="586"/>
        <end position="634"/>
    </location>
</feature>
<keyword evidence="17" id="KW-0333">Golgi apparatus</keyword>
<evidence type="ECO:0000259" key="22">
    <source>
        <dbReference type="PROSITE" id="PS50222"/>
    </source>
</evidence>
<evidence type="ECO:0000313" key="24">
    <source>
        <dbReference type="Proteomes" id="UP001239994"/>
    </source>
</evidence>
<evidence type="ECO:0000256" key="20">
    <source>
        <dbReference type="SAM" id="Coils"/>
    </source>
</evidence>
<dbReference type="InterPro" id="IPR018247">
    <property type="entry name" value="EF_Hand_1_Ca_BS"/>
</dbReference>
<keyword evidence="11 21" id="KW-0812">Transmembrane</keyword>
<dbReference type="Pfam" id="PF10242">
    <property type="entry name" value="L_HMGIC_fpl"/>
    <property type="match status" value="1"/>
</dbReference>
<dbReference type="SUPFAM" id="SSF47473">
    <property type="entry name" value="EF-hand"/>
    <property type="match status" value="1"/>
</dbReference>
<evidence type="ECO:0000256" key="12">
    <source>
        <dbReference type="ARBA" id="ARBA00022723"/>
    </source>
</evidence>
<keyword evidence="15" id="KW-0106">Calcium</keyword>
<dbReference type="InterPro" id="IPR019372">
    <property type="entry name" value="LHFPL"/>
</dbReference>
<keyword evidence="24" id="KW-1185">Reference proteome</keyword>
<evidence type="ECO:0000256" key="6">
    <source>
        <dbReference type="ARBA" id="ARBA00008063"/>
    </source>
</evidence>
<feature type="transmembrane region" description="Helical" evidence="21">
    <location>
        <begin position="182"/>
        <end position="205"/>
    </location>
</feature>
<dbReference type="Gene3D" id="1.10.238.10">
    <property type="entry name" value="EF-hand"/>
    <property type="match status" value="1"/>
</dbReference>
<dbReference type="GO" id="GO:0005085">
    <property type="term" value="F:guanyl-nucleotide exchange factor activity"/>
    <property type="evidence" value="ECO:0007669"/>
    <property type="project" value="UniProtKB-KW"/>
</dbReference>
<dbReference type="PROSITE" id="PS50222">
    <property type="entry name" value="EF_HAND_2"/>
    <property type="match status" value="2"/>
</dbReference>
<evidence type="ECO:0000256" key="2">
    <source>
        <dbReference type="ARBA" id="ARBA00004170"/>
    </source>
</evidence>
<accession>A0AAD8YPM7</accession>
<dbReference type="Pfam" id="PF13499">
    <property type="entry name" value="EF-hand_7"/>
    <property type="match status" value="1"/>
</dbReference>
<evidence type="ECO:0000256" key="15">
    <source>
        <dbReference type="ARBA" id="ARBA00022837"/>
    </source>
</evidence>
<keyword evidence="16 21" id="KW-1133">Transmembrane helix</keyword>
<evidence type="ECO:0000256" key="4">
    <source>
        <dbReference type="ARBA" id="ARBA00004555"/>
    </source>
</evidence>
<sequence length="647" mass="75051">MAPGGPAAMLPASEAAKIYQTNYIRNSRAIGVLWAIFTILFAIVNVVCFIQPYWIGDGVDTPQAGYFGLFHYCIGNGLSRDFLCQGSFTEFGSIPSGAFKAASFFVGTSMVLVLSSIGCFALFFFCSTLTVYKICGWMQLGSGVCLVLGCMIYPDGWDSEEVRRLCGEQTSKYTLGACSVRWAYILAIMGILDAFILSFLAFVLGNRQDGLMAEKLLAESKANLVSRCLPEEMLRRRTSIAVSYLAICMWTCLEAVPIAVDQTKVSRPAENLEPPKSVDTGLHYDRYLREVVDFLEKDPHFREKLHNTDMEDIKQGKLAKELDFVSHHVRTKLDELKRQEVNRLRTLIKAKQDIEGGRGLKIDHQALLKQFEHLNHMNPHTFEVDDLDRLIKSATHDLENYDKERHDEFKRYEMMKEHDRREWLKTLDEDARKKEEEHYEQMRRKHAEHPKINHPGSQDQLKEVWEEADGLDPDDFDPKTFFNLHDTNGDGYFDEQELEALFTKELEKIYDPTQEEDDMVEMEEERLRMREHVMNEVDTNKDRLVSLDEFIIATKRKEFLEPDAWDTLEQNPIYTEEEMRQFEEHLTREENNLIQKTADLQKQREDLERQQQQLNAQKLELQQAVEHMERLKTQRIELPPEAKGKCT</sequence>
<dbReference type="InterPro" id="IPR057576">
    <property type="entry name" value="NUCB1_N"/>
</dbReference>
<dbReference type="GO" id="GO:0003677">
    <property type="term" value="F:DNA binding"/>
    <property type="evidence" value="ECO:0007669"/>
    <property type="project" value="UniProtKB-KW"/>
</dbReference>
<dbReference type="AlphaFoldDB" id="A0AAD8YPM7"/>
<keyword evidence="19 21" id="KW-0472">Membrane</keyword>
<evidence type="ECO:0000256" key="21">
    <source>
        <dbReference type="SAM" id="Phobius"/>
    </source>
</evidence>
<evidence type="ECO:0000256" key="13">
    <source>
        <dbReference type="ARBA" id="ARBA00022729"/>
    </source>
</evidence>
<dbReference type="GO" id="GO:0005509">
    <property type="term" value="F:calcium ion binding"/>
    <property type="evidence" value="ECO:0007669"/>
    <property type="project" value="InterPro"/>
</dbReference>
<keyword evidence="10" id="KW-0344">Guanine-nucleotide releasing factor</keyword>
<feature type="domain" description="EF-hand" evidence="22">
    <location>
        <begin position="473"/>
        <end position="508"/>
    </location>
</feature>
<dbReference type="PANTHER" id="PTHR19237">
    <property type="entry name" value="NUCLEOBINDIN"/>
    <property type="match status" value="1"/>
</dbReference>
<evidence type="ECO:0000256" key="9">
    <source>
        <dbReference type="ARBA" id="ARBA00022553"/>
    </source>
</evidence>
<evidence type="ECO:0000256" key="8">
    <source>
        <dbReference type="ARBA" id="ARBA00022525"/>
    </source>
</evidence>
<keyword evidence="20" id="KW-0175">Coiled coil</keyword>
<dbReference type="Proteomes" id="UP001239994">
    <property type="component" value="Unassembled WGS sequence"/>
</dbReference>
<keyword evidence="7" id="KW-0963">Cytoplasm</keyword>
<dbReference type="SMART" id="SM00054">
    <property type="entry name" value="EFh"/>
    <property type="match status" value="2"/>
</dbReference>
<dbReference type="GO" id="GO:0016020">
    <property type="term" value="C:membrane"/>
    <property type="evidence" value="ECO:0007669"/>
    <property type="project" value="UniProtKB-SubCell"/>
</dbReference>
<dbReference type="GO" id="GO:0070062">
    <property type="term" value="C:extracellular exosome"/>
    <property type="evidence" value="ECO:0007669"/>
    <property type="project" value="TreeGrafter"/>
</dbReference>
<keyword evidence="13" id="KW-0732">Signal</keyword>
<keyword evidence="8" id="KW-0964">Secreted</keyword>
<feature type="transmembrane region" description="Helical" evidence="21">
    <location>
        <begin position="101"/>
        <end position="125"/>
    </location>
</feature>
<evidence type="ECO:0000256" key="3">
    <source>
        <dbReference type="ARBA" id="ARBA00004496"/>
    </source>
</evidence>
<evidence type="ECO:0000256" key="5">
    <source>
        <dbReference type="ARBA" id="ARBA00004613"/>
    </source>
</evidence>
<dbReference type="Pfam" id="PF25434">
    <property type="entry name" value="NUCB1_N"/>
    <property type="match status" value="1"/>
</dbReference>
<proteinExistence type="inferred from homology"/>
<evidence type="ECO:0000256" key="19">
    <source>
        <dbReference type="ARBA" id="ARBA00023136"/>
    </source>
</evidence>
<dbReference type="GO" id="GO:0005794">
    <property type="term" value="C:Golgi apparatus"/>
    <property type="evidence" value="ECO:0007669"/>
    <property type="project" value="UniProtKB-SubCell"/>
</dbReference>
<feature type="transmembrane region" description="Helical" evidence="21">
    <location>
        <begin position="32"/>
        <end position="55"/>
    </location>
</feature>
<organism evidence="23 24">
    <name type="scientific">Electrophorus voltai</name>
    <dbReference type="NCBI Taxonomy" id="2609070"/>
    <lineage>
        <taxon>Eukaryota</taxon>
        <taxon>Metazoa</taxon>
        <taxon>Chordata</taxon>
        <taxon>Craniata</taxon>
        <taxon>Vertebrata</taxon>
        <taxon>Euteleostomi</taxon>
        <taxon>Actinopterygii</taxon>
        <taxon>Neopterygii</taxon>
        <taxon>Teleostei</taxon>
        <taxon>Ostariophysi</taxon>
        <taxon>Gymnotiformes</taxon>
        <taxon>Gymnotoidei</taxon>
        <taxon>Gymnotidae</taxon>
        <taxon>Electrophorus</taxon>
    </lineage>
</organism>
<reference evidence="23" key="1">
    <citation type="submission" date="2023-03" db="EMBL/GenBank/DDBJ databases">
        <title>Electrophorus voltai genome.</title>
        <authorList>
            <person name="Bian C."/>
        </authorList>
    </citation>
    <scope>NUCLEOTIDE SEQUENCE</scope>
    <source>
        <strain evidence="23">CB-2022</strain>
        <tissue evidence="23">Muscle</tissue>
    </source>
</reference>
<keyword evidence="9" id="KW-0597">Phosphoprotein</keyword>
<evidence type="ECO:0000256" key="17">
    <source>
        <dbReference type="ARBA" id="ARBA00023034"/>
    </source>
</evidence>
<comment type="similarity">
    <text evidence="6">Belongs to the nucleobindin family.</text>
</comment>
<comment type="subcellular location">
    <subcellularLocation>
        <location evidence="3">Cytoplasm</location>
    </subcellularLocation>
    <subcellularLocation>
        <location evidence="4">Golgi apparatus</location>
    </subcellularLocation>
    <subcellularLocation>
        <location evidence="1">Membrane</location>
        <topology evidence="1">Multi-pass membrane protein</topology>
    </subcellularLocation>
    <subcellularLocation>
        <location evidence="2">Membrane</location>
        <topology evidence="2">Peripheral membrane protein</topology>
    </subcellularLocation>
    <subcellularLocation>
        <location evidence="5">Secreted</location>
    </subcellularLocation>
</comment>
<evidence type="ECO:0000256" key="18">
    <source>
        <dbReference type="ARBA" id="ARBA00023125"/>
    </source>
</evidence>
<dbReference type="InterPro" id="IPR002048">
    <property type="entry name" value="EF_hand_dom"/>
</dbReference>
<evidence type="ECO:0000256" key="14">
    <source>
        <dbReference type="ARBA" id="ARBA00022737"/>
    </source>
</evidence>
<dbReference type="EMBL" id="JAROKS010000026">
    <property type="protein sequence ID" value="KAK1785065.1"/>
    <property type="molecule type" value="Genomic_DNA"/>
</dbReference>